<evidence type="ECO:0000256" key="1">
    <source>
        <dbReference type="ARBA" id="ARBA00008779"/>
    </source>
</evidence>
<accession>B8KY63</accession>
<organism evidence="7 8">
    <name type="scientific">Luminiphilus syltensis NOR5-1B</name>
    <dbReference type="NCBI Taxonomy" id="565045"/>
    <lineage>
        <taxon>Bacteria</taxon>
        <taxon>Pseudomonadati</taxon>
        <taxon>Pseudomonadota</taxon>
        <taxon>Gammaproteobacteria</taxon>
        <taxon>Cellvibrionales</taxon>
        <taxon>Halieaceae</taxon>
        <taxon>Luminiphilus</taxon>
    </lineage>
</organism>
<evidence type="ECO:0000313" key="8">
    <source>
        <dbReference type="Proteomes" id="UP000004699"/>
    </source>
</evidence>
<dbReference type="InterPro" id="IPR017850">
    <property type="entry name" value="Alkaline_phosphatase_core_sf"/>
</dbReference>
<keyword evidence="3 7" id="KW-0378">Hydrolase</keyword>
<dbReference type="STRING" id="565045.NOR51B_1798"/>
<proteinExistence type="inferred from homology"/>
<dbReference type="eggNOG" id="COG3119">
    <property type="taxonomic scope" value="Bacteria"/>
</dbReference>
<dbReference type="GO" id="GO:0004065">
    <property type="term" value="F:arylsulfatase activity"/>
    <property type="evidence" value="ECO:0007669"/>
    <property type="project" value="TreeGrafter"/>
</dbReference>
<evidence type="ECO:0000256" key="5">
    <source>
        <dbReference type="SAM" id="SignalP"/>
    </source>
</evidence>
<dbReference type="PANTHER" id="PTHR42693">
    <property type="entry name" value="ARYLSULFATASE FAMILY MEMBER"/>
    <property type="match status" value="1"/>
</dbReference>
<name>B8KY63_9GAMM</name>
<dbReference type="InterPro" id="IPR024607">
    <property type="entry name" value="Sulfatase_CS"/>
</dbReference>
<dbReference type="GO" id="GO:0046872">
    <property type="term" value="F:metal ion binding"/>
    <property type="evidence" value="ECO:0007669"/>
    <property type="project" value="UniProtKB-KW"/>
</dbReference>
<evidence type="ECO:0000313" key="7">
    <source>
        <dbReference type="EMBL" id="EED35851.1"/>
    </source>
</evidence>
<dbReference type="PANTHER" id="PTHR42693:SF53">
    <property type="entry name" value="ENDO-4-O-SULFATASE"/>
    <property type="match status" value="1"/>
</dbReference>
<dbReference type="PROSITE" id="PS00149">
    <property type="entry name" value="SULFATASE_2"/>
    <property type="match status" value="1"/>
</dbReference>
<dbReference type="PROSITE" id="PS00523">
    <property type="entry name" value="SULFATASE_1"/>
    <property type="match status" value="1"/>
</dbReference>
<dbReference type="EMBL" id="DS999411">
    <property type="protein sequence ID" value="EED35851.1"/>
    <property type="molecule type" value="Genomic_DNA"/>
</dbReference>
<dbReference type="InterPro" id="IPR000917">
    <property type="entry name" value="Sulfatase_N"/>
</dbReference>
<feature type="chain" id="PRO_5002873662" evidence="5">
    <location>
        <begin position="20"/>
        <end position="537"/>
    </location>
</feature>
<dbReference type="SUPFAM" id="SSF53649">
    <property type="entry name" value="Alkaline phosphatase-like"/>
    <property type="match status" value="1"/>
</dbReference>
<gene>
    <name evidence="7" type="ORF">NOR51B_1798</name>
</gene>
<dbReference type="Proteomes" id="UP000004699">
    <property type="component" value="Unassembled WGS sequence"/>
</dbReference>
<feature type="signal peptide" evidence="5">
    <location>
        <begin position="1"/>
        <end position="19"/>
    </location>
</feature>
<keyword evidence="2" id="KW-0479">Metal-binding</keyword>
<evidence type="ECO:0000259" key="6">
    <source>
        <dbReference type="Pfam" id="PF00884"/>
    </source>
</evidence>
<dbReference type="EC" id="3.10.1.1" evidence="7"/>
<dbReference type="RefSeq" id="WP_009020597.1">
    <property type="nucleotide sequence ID" value="NZ_DS999411.1"/>
</dbReference>
<comment type="similarity">
    <text evidence="1">Belongs to the sulfatase family.</text>
</comment>
<dbReference type="Gene3D" id="3.40.720.10">
    <property type="entry name" value="Alkaline Phosphatase, subunit A"/>
    <property type="match status" value="1"/>
</dbReference>
<keyword evidence="8" id="KW-1185">Reference proteome</keyword>
<keyword evidence="5" id="KW-0732">Signal</keyword>
<sequence>MWRCIAALSLALISPIGVADDRPNIILIVTDNQSDKLLGVYGNEDVRTPNIDALASQGTRFTRAFAASGVCSPTRASLLTGLMPSQHGVHNGLPSVFDLEDYSAIEEFRSMPQTLSEAGYRTAMIGKYHLGVPDSPQIGFDYWVVLPSGHTTTFYDLEVIDNGQRYRVKDEHLTDFWTRRAVDFIEEQDSNAPFFLYLAYNGPYGLAPVVTRKPDNRHADYYRRHVPSFPQEPVHPFLRNYAIEASSGDHILVEQAANRDWLIEDPMELGDLGAKIEFSYAWQTIHALNNNEAMINLASQVTMIDDGVAAVAEALQKKGLNENTVIVFTADQGAAFGQHGLWGNSSAASPFTAQREHLQVPLIVNDPRVAEGPETSANIINQVDIFPTVLELAGLGDIEIANSPGRSFAPLLRGESPEWDDAAYFEYITTRAIVTSEWKYVKRIFGQPSELYHLASDPGERHNIINDPDKAATLVWLDGRLTDFFSEFSNEKYDPWRGGTAKALMMYWDYNEDFESTFTDWRPPFVERQERFSDLPR</sequence>
<dbReference type="InterPro" id="IPR050738">
    <property type="entry name" value="Sulfatase"/>
</dbReference>
<dbReference type="HOGENOM" id="CLU_006332_9_3_6"/>
<reference evidence="8" key="1">
    <citation type="journal article" date="2013" name="BMC Microbiol.">
        <title>Taxonomy and evolution of bacteriochlorophyll a-containing members of the OM60/NOR5 clade of marine gammaproteobacteria: description of Luminiphilus syltensis gen. nov., sp. nov., reclassification of Haliea rubra as Pseudohaliea rubra gen. nov., comb. nov., and emendation of Chromatocurvus halotolerans.</title>
        <authorList>
            <person name="Spring S."/>
            <person name="Riedel T."/>
            <person name="Sproer C."/>
            <person name="Yan S."/>
            <person name="Harder J."/>
            <person name="Fuchs B.M."/>
        </authorList>
    </citation>
    <scope>NUCLEOTIDE SEQUENCE [LARGE SCALE GENOMIC DNA]</scope>
    <source>
        <strain evidence="8">NOR51-B</strain>
    </source>
</reference>
<protein>
    <submittedName>
        <fullName evidence="7">N-sulphoglucosamine sulphohydrolase</fullName>
        <ecNumber evidence="7">3.10.1.1</ecNumber>
    </submittedName>
</protein>
<evidence type="ECO:0000256" key="3">
    <source>
        <dbReference type="ARBA" id="ARBA00022801"/>
    </source>
</evidence>
<evidence type="ECO:0000256" key="2">
    <source>
        <dbReference type="ARBA" id="ARBA00022723"/>
    </source>
</evidence>
<keyword evidence="4" id="KW-0106">Calcium</keyword>
<dbReference type="GO" id="GO:0016250">
    <property type="term" value="F:N-sulfoglucosamine sulfohydrolase activity"/>
    <property type="evidence" value="ECO:0007669"/>
    <property type="project" value="UniProtKB-EC"/>
</dbReference>
<evidence type="ECO:0000256" key="4">
    <source>
        <dbReference type="ARBA" id="ARBA00022837"/>
    </source>
</evidence>
<feature type="domain" description="Sulfatase N-terminal" evidence="6">
    <location>
        <begin position="23"/>
        <end position="394"/>
    </location>
</feature>
<dbReference type="AlphaFoldDB" id="B8KY63"/>
<dbReference type="Pfam" id="PF00884">
    <property type="entry name" value="Sulfatase"/>
    <property type="match status" value="1"/>
</dbReference>